<name>A0A5R9GBT1_9BACL</name>
<evidence type="ECO:0000256" key="1">
    <source>
        <dbReference type="SAM" id="Coils"/>
    </source>
</evidence>
<dbReference type="EMBL" id="VCIW01000016">
    <property type="protein sequence ID" value="TLS50173.1"/>
    <property type="molecule type" value="Genomic_DNA"/>
</dbReference>
<sequence length="607" mass="67177">MFPTGNERGGMTLFALVALSALFIVAIVLADVVRSRMTAMDAESDARRAGRTLLASFEPSLLKYGLFGASESASRTKAAEALAAEASAERSKGAAFRFYDASDGFRRTFAIEPLYHLGDHRVFQRQILERMKYIAPIEFGIEVTEKLFKAKPQIAAAKQYAELSQQLQELVNKREAALDRAWTTAQALAGAAGGSGGSLQSLMNRLHESLEEAENANRDVSKQLNAPAPRAPNGPETTFPHVTVYPLDFFVTYRVGAGTVASMHEALAAAAAEAAAVPKEQAGAALERVERFREDLRRYVSEWLGARRAFETKRAQEGNEIRRLEANQRKAAETQLNRRRDNWKDLCTVETMADYLTLTGPDGLFEKYRAYNEHSAAGGIEPELDAEDAESFLTSAVRFTNAIGELTGELLDETFVNEYAIMHFTYRTDDKPKYPVKLGTNIGDRASHRLRGQEAEFILYGLPSCHMNLTAMHTELFVLRTGLRTMEELLKPETGAKAATPWLALLAALAQGAKAANDDVDVLLSGEAVDIPFVPGATMDYRDHLRLFYLLHSRDESTLSRMQALIELNTGIDLMRRYTAMRVRTEAAPSFLVIPTARKETEVVVSY</sequence>
<dbReference type="AlphaFoldDB" id="A0A5R9GBT1"/>
<comment type="caution">
    <text evidence="2">The sequence shown here is derived from an EMBL/GenBank/DDBJ whole genome shotgun (WGS) entry which is preliminary data.</text>
</comment>
<organism evidence="2 3">
    <name type="scientific">Paenibacillus antri</name>
    <dbReference type="NCBI Taxonomy" id="2582848"/>
    <lineage>
        <taxon>Bacteria</taxon>
        <taxon>Bacillati</taxon>
        <taxon>Bacillota</taxon>
        <taxon>Bacilli</taxon>
        <taxon>Bacillales</taxon>
        <taxon>Paenibacillaceae</taxon>
        <taxon>Paenibacillus</taxon>
    </lineage>
</organism>
<reference evidence="2 3" key="1">
    <citation type="submission" date="2019-05" db="EMBL/GenBank/DDBJ databases">
        <authorList>
            <person name="Narsing Rao M.P."/>
            <person name="Li W.J."/>
        </authorList>
    </citation>
    <scope>NUCLEOTIDE SEQUENCE [LARGE SCALE GENOMIC DNA]</scope>
    <source>
        <strain evidence="2 3">SYSU_K30003</strain>
    </source>
</reference>
<keyword evidence="1" id="KW-0175">Coiled coil</keyword>
<evidence type="ECO:0000313" key="2">
    <source>
        <dbReference type="EMBL" id="TLS50173.1"/>
    </source>
</evidence>
<dbReference type="Proteomes" id="UP000309676">
    <property type="component" value="Unassembled WGS sequence"/>
</dbReference>
<evidence type="ECO:0000313" key="3">
    <source>
        <dbReference type="Proteomes" id="UP000309676"/>
    </source>
</evidence>
<protein>
    <submittedName>
        <fullName evidence="2">Uncharacterized protein</fullName>
    </submittedName>
</protein>
<accession>A0A5R9GBT1</accession>
<dbReference type="RefSeq" id="WP_138196327.1">
    <property type="nucleotide sequence ID" value="NZ_VCIW01000016.1"/>
</dbReference>
<dbReference type="OrthoDB" id="2385264at2"/>
<feature type="coiled-coil region" evidence="1">
    <location>
        <begin position="153"/>
        <end position="223"/>
    </location>
</feature>
<proteinExistence type="predicted"/>
<keyword evidence="3" id="KW-1185">Reference proteome</keyword>
<gene>
    <name evidence="2" type="ORF">FE782_21100</name>
</gene>